<accession>A0A0M0LKQ0</accession>
<evidence type="ECO:0000313" key="2">
    <source>
        <dbReference type="EMBL" id="KOO51619.1"/>
    </source>
</evidence>
<name>A0A0M0LKQ0_9BACL</name>
<dbReference type="SUPFAM" id="SSF53901">
    <property type="entry name" value="Thiolase-like"/>
    <property type="match status" value="2"/>
</dbReference>
<dbReference type="InterPro" id="IPR055140">
    <property type="entry name" value="Thiolase_C_2"/>
</dbReference>
<keyword evidence="3" id="KW-1185">Reference proteome</keyword>
<protein>
    <recommendedName>
        <fullName evidence="1">Thiolase C-terminal domain-containing protein</fullName>
    </recommendedName>
</protein>
<dbReference type="GO" id="GO:0016747">
    <property type="term" value="F:acyltransferase activity, transferring groups other than amino-acyl groups"/>
    <property type="evidence" value="ECO:0007669"/>
    <property type="project" value="InterPro"/>
</dbReference>
<gene>
    <name evidence="2" type="ORF">AMD00_03915</name>
</gene>
<sequence>MKRITDVASIAGIGETDYVRGTNKSARALILEAAVAACHDAGIETESVDGVVIPYSDVTNEDFVSALGIRDLKFHAHVNIGGASATAGVLMAAGAIAAGLADRIIVSTGWTGYSGLRFGAGNPELIRSQKLPGADFRTNLEFPYGMIVPMQWYSLHANRWFHETKADPSGMETVALTTRRHAQLNPKAYMRGRPMTQEDYQSSPFVVKPFRLYDICIETDAAAAVLVMRSDEARDYGRHSPIYIAGGAEGHANHPDDLISRPDILNMGITKAAPRALESAGITLKEIDFAEIYDCFTFIVLRQLEEIGFCKRGESPEFVKNGRISLGGELPINTHGGLLSQAHVLGMNHVVEAVRQLRGDAGTAQVNNAHIGLVTGYGDFGDGSIIILHN</sequence>
<dbReference type="Gene3D" id="3.40.47.10">
    <property type="match status" value="1"/>
</dbReference>
<dbReference type="STRING" id="263475.AMD00_03915"/>
<dbReference type="RefSeq" id="WP_053415767.1">
    <property type="nucleotide sequence ID" value="NZ_LILB01000001.1"/>
</dbReference>
<dbReference type="Proteomes" id="UP000036867">
    <property type="component" value="Unassembled WGS sequence"/>
</dbReference>
<dbReference type="PANTHER" id="PTHR42870:SF1">
    <property type="entry name" value="NON-SPECIFIC LIPID-TRANSFER PROTEIN-LIKE 2"/>
    <property type="match status" value="1"/>
</dbReference>
<evidence type="ECO:0000313" key="3">
    <source>
        <dbReference type="Proteomes" id="UP000036867"/>
    </source>
</evidence>
<dbReference type="GeneID" id="301135251"/>
<organism evidence="2 3">
    <name type="scientific">Viridibacillus arvi</name>
    <dbReference type="NCBI Taxonomy" id="263475"/>
    <lineage>
        <taxon>Bacteria</taxon>
        <taxon>Bacillati</taxon>
        <taxon>Bacillota</taxon>
        <taxon>Bacilli</taxon>
        <taxon>Bacillales</taxon>
        <taxon>Caryophanaceae</taxon>
        <taxon>Viridibacillus</taxon>
    </lineage>
</organism>
<dbReference type="PATRIC" id="fig|263475.3.peg.1168"/>
<dbReference type="PANTHER" id="PTHR42870">
    <property type="entry name" value="ACETYL-COA C-ACETYLTRANSFERASE"/>
    <property type="match status" value="1"/>
</dbReference>
<feature type="domain" description="Thiolase C-terminal" evidence="1">
    <location>
        <begin position="254"/>
        <end position="383"/>
    </location>
</feature>
<dbReference type="InterPro" id="IPR016039">
    <property type="entry name" value="Thiolase-like"/>
</dbReference>
<dbReference type="Pfam" id="PF22691">
    <property type="entry name" value="Thiolase_C_1"/>
    <property type="match status" value="1"/>
</dbReference>
<comment type="caution">
    <text evidence="2">The sequence shown here is derived from an EMBL/GenBank/DDBJ whole genome shotgun (WGS) entry which is preliminary data.</text>
</comment>
<proteinExistence type="predicted"/>
<dbReference type="EMBL" id="LILB01000001">
    <property type="protein sequence ID" value="KOO51619.1"/>
    <property type="molecule type" value="Genomic_DNA"/>
</dbReference>
<dbReference type="AlphaFoldDB" id="A0A0M0LKQ0"/>
<dbReference type="InterPro" id="IPR002155">
    <property type="entry name" value="Thiolase"/>
</dbReference>
<evidence type="ECO:0000259" key="1">
    <source>
        <dbReference type="Pfam" id="PF22691"/>
    </source>
</evidence>
<dbReference type="PIRSF" id="PIRSF000429">
    <property type="entry name" value="Ac-CoA_Ac_transf"/>
    <property type="match status" value="1"/>
</dbReference>
<reference evidence="3" key="1">
    <citation type="submission" date="2015-08" db="EMBL/GenBank/DDBJ databases">
        <title>Fjat-10028 dsm 16317.</title>
        <authorList>
            <person name="Liu B."/>
            <person name="Wang J."/>
            <person name="Zhu Y."/>
            <person name="Liu G."/>
            <person name="Chen Q."/>
            <person name="Chen Z."/>
            <person name="Lan J."/>
            <person name="Che J."/>
            <person name="Ge C."/>
            <person name="Shi H."/>
            <person name="Pan Z."/>
            <person name="Liu X."/>
        </authorList>
    </citation>
    <scope>NUCLEOTIDE SEQUENCE [LARGE SCALE GENOMIC DNA]</scope>
    <source>
        <strain evidence="3">DSM 16317</strain>
    </source>
</reference>
<dbReference type="CDD" id="cd00829">
    <property type="entry name" value="SCP-x_thiolase"/>
    <property type="match status" value="1"/>
</dbReference>